<accession>A0A520MWE6</accession>
<evidence type="ECO:0000313" key="2">
    <source>
        <dbReference type="Proteomes" id="UP000315498"/>
    </source>
</evidence>
<protein>
    <recommendedName>
        <fullName evidence="3">SCP2 domain-containing protein</fullName>
    </recommendedName>
</protein>
<evidence type="ECO:0008006" key="3">
    <source>
        <dbReference type="Google" id="ProtNLM"/>
    </source>
</evidence>
<dbReference type="EMBL" id="SHBG01000003">
    <property type="protein sequence ID" value="RZO25506.1"/>
    <property type="molecule type" value="Genomic_DNA"/>
</dbReference>
<gene>
    <name evidence="1" type="ORF">EVA94_00520</name>
</gene>
<dbReference type="AlphaFoldDB" id="A0A520MWE6"/>
<evidence type="ECO:0000313" key="1">
    <source>
        <dbReference type="EMBL" id="RZO25506.1"/>
    </source>
</evidence>
<name>A0A520MWE6_9GAMM</name>
<dbReference type="Proteomes" id="UP000315498">
    <property type="component" value="Unassembled WGS sequence"/>
</dbReference>
<sequence>MIDIKVGFNKLLADIEEASPNLRNTFKEISPVSFCLNIKGHKNIYVTIDGDNSDITFQENNYNFEIKSSVIELIKVATSGKINKSLISGDTEIAIVLLNAIFKSNIDLIYLIDKYFGNLPAVFTYAIVNKIYSSTEVYQDNEQRNMRKRLREMAIRLDRLEVVKNT</sequence>
<reference evidence="1 2" key="1">
    <citation type="submission" date="2019-02" db="EMBL/GenBank/DDBJ databases">
        <title>Prokaryotic population dynamics and viral predation in marine succession experiment using metagenomics: the confinement effect.</title>
        <authorList>
            <person name="Haro-Moreno J.M."/>
            <person name="Rodriguez-Valera F."/>
            <person name="Lopez-Perez M."/>
        </authorList>
    </citation>
    <scope>NUCLEOTIDE SEQUENCE [LARGE SCALE GENOMIC DNA]</scope>
    <source>
        <strain evidence="1">MED-G161</strain>
    </source>
</reference>
<organism evidence="1 2">
    <name type="scientific">SAR86 cluster bacterium</name>
    <dbReference type="NCBI Taxonomy" id="2030880"/>
    <lineage>
        <taxon>Bacteria</taxon>
        <taxon>Pseudomonadati</taxon>
        <taxon>Pseudomonadota</taxon>
        <taxon>Gammaproteobacteria</taxon>
        <taxon>SAR86 cluster</taxon>
    </lineage>
</organism>
<comment type="caution">
    <text evidence="1">The sequence shown here is derived from an EMBL/GenBank/DDBJ whole genome shotgun (WGS) entry which is preliminary data.</text>
</comment>
<proteinExistence type="predicted"/>